<keyword evidence="2" id="KW-1185">Reference proteome</keyword>
<organism evidence="1 2">
    <name type="scientific">Spirosoma montaniterrae</name>
    <dbReference type="NCBI Taxonomy" id="1178516"/>
    <lineage>
        <taxon>Bacteria</taxon>
        <taxon>Pseudomonadati</taxon>
        <taxon>Bacteroidota</taxon>
        <taxon>Cytophagia</taxon>
        <taxon>Cytophagales</taxon>
        <taxon>Cytophagaceae</taxon>
        <taxon>Spirosoma</taxon>
    </lineage>
</organism>
<gene>
    <name evidence="1" type="ORF">AWR27_20010</name>
</gene>
<dbReference type="Proteomes" id="UP000187941">
    <property type="component" value="Chromosome"/>
</dbReference>
<accession>A0A1P9X186</accession>
<dbReference type="AlphaFoldDB" id="A0A1P9X186"/>
<dbReference type="STRING" id="1178516.AWR27_20010"/>
<protein>
    <submittedName>
        <fullName evidence="1">Uncharacterized protein</fullName>
    </submittedName>
</protein>
<reference evidence="1 2" key="1">
    <citation type="submission" date="2016-01" db="EMBL/GenBank/DDBJ databases">
        <authorList>
            <person name="Oliw E.H."/>
        </authorList>
    </citation>
    <scope>NUCLEOTIDE SEQUENCE [LARGE SCALE GENOMIC DNA]</scope>
    <source>
        <strain evidence="1 2">DY10</strain>
    </source>
</reference>
<dbReference type="OrthoDB" id="973569at2"/>
<evidence type="ECO:0000313" key="2">
    <source>
        <dbReference type="Proteomes" id="UP000187941"/>
    </source>
</evidence>
<dbReference type="EMBL" id="CP014263">
    <property type="protein sequence ID" value="AQG81402.1"/>
    <property type="molecule type" value="Genomic_DNA"/>
</dbReference>
<evidence type="ECO:0000313" key="1">
    <source>
        <dbReference type="EMBL" id="AQG81402.1"/>
    </source>
</evidence>
<sequence>MTVRLLYLLFFFVTLDACQNPLDGVQLRLKDPLQESVVECRLYDPAGNPLPKNSRVILAGPDASRVVTTLNTTNFKINSDGVLLMAASPTVTPGPAQPLRFTVAVEADGYLAVVQPIVLTGPARQTRVLRQINLARPPRSLVAAQTNSRASTDGTLPTTLALTTAEQTPDADRATVTFAPGTKLTDRDGQPVGGNLTLAVLHTNTRTTASTSQVPGGGILSDVKPLPGQPTPGTLRITSIAGSVTFALYNEQYALVRSLSQPMRWTMELNPTTINGQKARAVQVGDTIPLYSYDAFTNRWQQEKPGIVARNNQTGRLEYRAEATHAAAYVATWTESVCDLGPVFRVNSKLANVDVNYRCQLVDARTNEVVGNFYANVNNGALIRVYNQVSGRSLKLRVYDETDAWGKGAKGGLMAESGEGITCDQTPVAINLSALPVPPAMKLEIRFACPKGTKLDEASLPALFKAQYSEVGKENWRDLLTATRTQRAATSYKLQVGKRYDFRASTDGGATWPLRQPNYLVDKADWTLKIEAEMYCK</sequence>
<name>A0A1P9X186_9BACT</name>
<dbReference type="RefSeq" id="WP_077132863.1">
    <property type="nucleotide sequence ID" value="NZ_CP014263.1"/>
</dbReference>
<dbReference type="KEGG" id="smon:AWR27_20010"/>
<proteinExistence type="predicted"/>